<gene>
    <name evidence="1" type="ORF">LPJ66_007058</name>
</gene>
<name>A0ACC1I9Z7_9FUNG</name>
<organism evidence="1 2">
    <name type="scientific">Kickxella alabastrina</name>
    <dbReference type="NCBI Taxonomy" id="61397"/>
    <lineage>
        <taxon>Eukaryota</taxon>
        <taxon>Fungi</taxon>
        <taxon>Fungi incertae sedis</taxon>
        <taxon>Zoopagomycota</taxon>
        <taxon>Kickxellomycotina</taxon>
        <taxon>Kickxellomycetes</taxon>
        <taxon>Kickxellales</taxon>
        <taxon>Kickxellaceae</taxon>
        <taxon>Kickxella</taxon>
    </lineage>
</organism>
<keyword evidence="2" id="KW-1185">Reference proteome</keyword>
<evidence type="ECO:0000313" key="2">
    <source>
        <dbReference type="Proteomes" id="UP001150581"/>
    </source>
</evidence>
<dbReference type="EMBL" id="JANBPG010001203">
    <property type="protein sequence ID" value="KAJ1891193.1"/>
    <property type="molecule type" value="Genomic_DNA"/>
</dbReference>
<sequence>AVVEEAVAAPEAVIEEIVAAPEAVVEEVVAAPEAVVEEVVAAPEAVVEEAVATPEAVVEEAVATREAVVEEAVAAPEAVVEEAVTAPEAVVEEAVAAPEAVIEEAVAAPEAVVEEAVATREVIIEEAVATPEAVVEEAVAAPEAVVEEAVTAPEAVVEEAVAAPEAVVEEAVATPEAVVEEVVATPEAVVEEAVAAPEAVVEEVVAAPEAVVEEAVAAPEAVVEEAVATREAVVEEAVATREVIIEEAVAAPEAVVEEAVAAPEAVVEEAVAAPEAVVEEVVAAPEAVVEEVVATPEAVVEEAVATREVIIEEAVAAPEAVVEEAVAAPEAVVEEAVAAPEAVIEDSTDVVSESTVDVPHVRSLSLSADDKAGESTADFVGDRKPAADSVPHGTNSAELAAGVSLALAAVGASLASRLFLSDTSFTGADSTDQSADVARSLTVEQVSEPAVNHTDSDPEVIEMPDGTGSLSTSPYEVVELFESFTPAAVPADEFTPESTIPATAHSVVAASVVSVSSDITSLSGLETADAHTAPVVVGTIEAVEPETVSRALPAPKVAEQAHIEPVVMTKPVAESGITLPESVDSSQAAHEAASWNSPRSQISYNRADSQLSHSGDQTTSAPAEDAAGNVISNRDSAIFMDKPFADAKTTDISSAQDSNGPVKVEQTFLQDQAVAEANRLTGLEAKEEAKEEAQTPYSTFSTPAFPEYFRHPEVHQQGNEVVSRREIPRASDGGARKPVFGRPKDVLMELNIETPYDGRQLLQLRAADNLDDLCEEFCEHYNMLELLPGMRTLVRGKVERRLARRRERALQAAAASQGK</sequence>
<proteinExistence type="predicted"/>
<reference evidence="1" key="1">
    <citation type="submission" date="2022-07" db="EMBL/GenBank/DDBJ databases">
        <title>Phylogenomic reconstructions and comparative analyses of Kickxellomycotina fungi.</title>
        <authorList>
            <person name="Reynolds N.K."/>
            <person name="Stajich J.E."/>
            <person name="Barry K."/>
            <person name="Grigoriev I.V."/>
            <person name="Crous P."/>
            <person name="Smith M.E."/>
        </authorList>
    </citation>
    <scope>NUCLEOTIDE SEQUENCE</scope>
    <source>
        <strain evidence="1">Benny 63K</strain>
    </source>
</reference>
<dbReference type="Proteomes" id="UP001150581">
    <property type="component" value="Unassembled WGS sequence"/>
</dbReference>
<feature type="non-terminal residue" evidence="1">
    <location>
        <position position="1"/>
    </location>
</feature>
<comment type="caution">
    <text evidence="1">The sequence shown here is derived from an EMBL/GenBank/DDBJ whole genome shotgun (WGS) entry which is preliminary data.</text>
</comment>
<protein>
    <submittedName>
        <fullName evidence="1">Uncharacterized protein</fullName>
    </submittedName>
</protein>
<evidence type="ECO:0000313" key="1">
    <source>
        <dbReference type="EMBL" id="KAJ1891193.1"/>
    </source>
</evidence>
<accession>A0ACC1I9Z7</accession>